<dbReference type="NCBIfam" id="TIGR03694">
    <property type="entry name" value="exosort_acyl"/>
    <property type="match status" value="1"/>
</dbReference>
<dbReference type="InterPro" id="IPR022484">
    <property type="entry name" value="PEP-CTERM/exosrtase_acylTfrase"/>
</dbReference>
<dbReference type="Gene3D" id="3.40.630.30">
    <property type="match status" value="1"/>
</dbReference>
<organism evidence="1 2">
    <name type="scientific">Spiribacter salinus</name>
    <dbReference type="NCBI Taxonomy" id="1335746"/>
    <lineage>
        <taxon>Bacteria</taxon>
        <taxon>Pseudomonadati</taxon>
        <taxon>Pseudomonadota</taxon>
        <taxon>Gammaproteobacteria</taxon>
        <taxon>Chromatiales</taxon>
        <taxon>Ectothiorhodospiraceae</taxon>
        <taxon>Spiribacter</taxon>
    </lineage>
</organism>
<name>A0A540VN73_9GAMM</name>
<dbReference type="Pfam" id="PF13444">
    <property type="entry name" value="Acetyltransf_5"/>
    <property type="match status" value="1"/>
</dbReference>
<comment type="caution">
    <text evidence="1">The sequence shown here is derived from an EMBL/GenBank/DDBJ whole genome shotgun (WGS) entry which is preliminary data.</text>
</comment>
<dbReference type="EMBL" id="VIFK01000252">
    <property type="protein sequence ID" value="TQE98217.1"/>
    <property type="molecule type" value="Genomic_DNA"/>
</dbReference>
<evidence type="ECO:0000313" key="1">
    <source>
        <dbReference type="EMBL" id="TQE98217.1"/>
    </source>
</evidence>
<gene>
    <name evidence="1" type="ORF">FKY71_15015</name>
</gene>
<proteinExistence type="predicted"/>
<dbReference type="GO" id="GO:0016746">
    <property type="term" value="F:acyltransferase activity"/>
    <property type="evidence" value="ECO:0007669"/>
    <property type="project" value="UniProtKB-KW"/>
</dbReference>
<keyword evidence="1" id="KW-0012">Acyltransferase</keyword>
<dbReference type="SUPFAM" id="SSF55729">
    <property type="entry name" value="Acyl-CoA N-acyltransferases (Nat)"/>
    <property type="match status" value="1"/>
</dbReference>
<reference evidence="1 2" key="1">
    <citation type="submission" date="2019-06" db="EMBL/GenBank/DDBJ databases">
        <title>Metagenome assembled Genome of Spiribacter salinus SL48-SHIP from the microbial mat of Salt Lake 48 (Novosibirsk region, Russia).</title>
        <authorList>
            <person name="Shipova A."/>
            <person name="Rozanov A.S."/>
            <person name="Bryanskaya A.V."/>
            <person name="Peltek S.E."/>
        </authorList>
    </citation>
    <scope>NUCLEOTIDE SEQUENCE [LARGE SCALE GENOMIC DNA]</scope>
    <source>
        <strain evidence="1">SL48-SHIP-2</strain>
    </source>
</reference>
<protein>
    <submittedName>
        <fullName evidence="1">PEP-CTERM/exosortase system-associated acyltransferase</fullName>
    </submittedName>
</protein>
<dbReference type="AlphaFoldDB" id="A0A540VN73"/>
<sequence>MGVDRTVPPDGALRAAFERHFRVQMARRAAELEEVHRLRYQVYCLEHAFEDPGQHAGGIERDEFDAGSSHALVRHLNTNACAAVVRLVQARRLHGRLLPIEAHCAASLYPEAQARIAGLPRSRLAEISRLAVSRAFKRRLAEAETVSGVSDQAVYADAQRGFDPMRQRGFPHITVGLFSAIVQLSVESDVTHWLAVMEPTLLRLLRRFGIRFERIGHDVEYHGRRRPTLGVAADVVDGILAERPDIWDLVTMGGRYLPPRA</sequence>
<evidence type="ECO:0000313" key="2">
    <source>
        <dbReference type="Proteomes" id="UP000315400"/>
    </source>
</evidence>
<dbReference type="InterPro" id="IPR016181">
    <property type="entry name" value="Acyl_CoA_acyltransferase"/>
</dbReference>
<keyword evidence="1" id="KW-0808">Transferase</keyword>
<accession>A0A540VN73</accession>
<dbReference type="Proteomes" id="UP000315400">
    <property type="component" value="Unassembled WGS sequence"/>
</dbReference>